<comment type="caution">
    <text evidence="1">The sequence shown here is derived from an EMBL/GenBank/DDBJ whole genome shotgun (WGS) entry which is preliminary data.</text>
</comment>
<dbReference type="EMBL" id="JANAKD010000200">
    <property type="protein sequence ID" value="KAJ3496339.1"/>
    <property type="molecule type" value="Genomic_DNA"/>
</dbReference>
<sequence>MPPSRPSEGQKTALVTGAGVGGIGGELALQLHNAGYFVICAVRRPESISILLKPGLISIFVDVTDTESIVAAAVTVSDICGNRLDLLINNAGLAINRPALDQDIDVDTRRMLDVNVLGPMRVTKAFAKLLIEARGCVVNIGSVAPIAPLLYSAAYNASKAALHAYSEALYLEMKPFGVHVITVITGGVKSNLVREEKPDLPADSLYTSVQEAFHKRLVSGQDQGMDTETYARHVVGMIQKKTKPRTFWSGGGAFPVWFLYNCLPTGLRLAVMAQRHGLAQLVPRTPLQ</sequence>
<reference evidence="1" key="1">
    <citation type="submission" date="2022-07" db="EMBL/GenBank/DDBJ databases">
        <title>Genome Sequence of Lecanicillium saksenae.</title>
        <authorList>
            <person name="Buettner E."/>
        </authorList>
    </citation>
    <scope>NUCLEOTIDE SEQUENCE</scope>
    <source>
        <strain evidence="1">VT-O1</strain>
    </source>
</reference>
<gene>
    <name evidence="1" type="ORF">NLG97_g2728</name>
</gene>
<name>A0ACC1R059_9HYPO</name>
<dbReference type="Proteomes" id="UP001148737">
    <property type="component" value="Unassembled WGS sequence"/>
</dbReference>
<protein>
    <submittedName>
        <fullName evidence="1">Uncharacterized protein</fullName>
    </submittedName>
</protein>
<keyword evidence="2" id="KW-1185">Reference proteome</keyword>
<proteinExistence type="predicted"/>
<accession>A0ACC1R059</accession>
<organism evidence="1 2">
    <name type="scientific">Lecanicillium saksenae</name>
    <dbReference type="NCBI Taxonomy" id="468837"/>
    <lineage>
        <taxon>Eukaryota</taxon>
        <taxon>Fungi</taxon>
        <taxon>Dikarya</taxon>
        <taxon>Ascomycota</taxon>
        <taxon>Pezizomycotina</taxon>
        <taxon>Sordariomycetes</taxon>
        <taxon>Hypocreomycetidae</taxon>
        <taxon>Hypocreales</taxon>
        <taxon>Cordycipitaceae</taxon>
        <taxon>Lecanicillium</taxon>
    </lineage>
</organism>
<evidence type="ECO:0000313" key="2">
    <source>
        <dbReference type="Proteomes" id="UP001148737"/>
    </source>
</evidence>
<evidence type="ECO:0000313" key="1">
    <source>
        <dbReference type="EMBL" id="KAJ3496339.1"/>
    </source>
</evidence>